<dbReference type="GO" id="GO:0005737">
    <property type="term" value="C:cytoplasm"/>
    <property type="evidence" value="ECO:0007669"/>
    <property type="project" value="TreeGrafter"/>
</dbReference>
<accession>A0A2Z2KJU7</accession>
<dbReference type="Gene3D" id="3.10.310.10">
    <property type="entry name" value="Diaminopimelate Epimerase, Chain A, domain 1"/>
    <property type="match status" value="2"/>
</dbReference>
<dbReference type="AlphaFoldDB" id="A0A2Z2KJU7"/>
<evidence type="ECO:0000256" key="2">
    <source>
        <dbReference type="ARBA" id="ARBA00023235"/>
    </source>
</evidence>
<evidence type="ECO:0000256" key="1">
    <source>
        <dbReference type="ARBA" id="ARBA00008270"/>
    </source>
</evidence>
<keyword evidence="2" id="KW-0413">Isomerase</keyword>
<dbReference type="PANTHER" id="PTHR13774:SF39">
    <property type="entry name" value="BIOSYNTHESIS PROTEIN, PUTATIVE-RELATED"/>
    <property type="match status" value="1"/>
</dbReference>
<dbReference type="Pfam" id="PF02567">
    <property type="entry name" value="PhzC-PhzF"/>
    <property type="match status" value="1"/>
</dbReference>
<keyword evidence="5" id="KW-1185">Reference proteome</keyword>
<dbReference type="SUPFAM" id="SSF54506">
    <property type="entry name" value="Diaminopimelate epimerase-like"/>
    <property type="match status" value="1"/>
</dbReference>
<dbReference type="EMBL" id="CP021780">
    <property type="protein sequence ID" value="ASA20081.1"/>
    <property type="molecule type" value="Genomic_DNA"/>
</dbReference>
<dbReference type="InterPro" id="IPR003719">
    <property type="entry name" value="Phenazine_PhzF-like"/>
</dbReference>
<dbReference type="RefSeq" id="WP_087914104.1">
    <property type="nucleotide sequence ID" value="NZ_CP021780.1"/>
</dbReference>
<organism evidence="4 5">
    <name type="scientific">Paenibacillus donghaensis</name>
    <dbReference type="NCBI Taxonomy" id="414771"/>
    <lineage>
        <taxon>Bacteria</taxon>
        <taxon>Bacillati</taxon>
        <taxon>Bacillota</taxon>
        <taxon>Bacilli</taxon>
        <taxon>Bacillales</taxon>
        <taxon>Paenibacillaceae</taxon>
        <taxon>Paenibacillus</taxon>
    </lineage>
</organism>
<dbReference type="KEGG" id="pdh:B9T62_04295"/>
<evidence type="ECO:0000256" key="3">
    <source>
        <dbReference type="PIRSR" id="PIRSR016184-1"/>
    </source>
</evidence>
<sequence length="289" mass="31199">MVKVYTLDAFAHNHSGGNPAGVVLGADSLTADQMQQVAAKVGFSETAFMEESVRADYKLRYFTPGHEVDVCGHATIATFSLMFSQGQIRAGIYSLETGAGILEVNVQADGYIYLAQALPQFGDILDKLPIAESLRISPDALDADLPVQIVSTGLRDILVPVHSVDMLRRIEPDSAQIIEICRQHDAVGYHLFALDTPAGTTAECRNFAPLYDIPEESATGTSNGALLCYLYHHGRLSAEQAREVVLAQGYAMNQPSEIRGRLSVTADQHISKIEIGGIAANIQLISIDL</sequence>
<dbReference type="PANTHER" id="PTHR13774">
    <property type="entry name" value="PHENAZINE BIOSYNTHESIS PROTEIN"/>
    <property type="match status" value="1"/>
</dbReference>
<gene>
    <name evidence="4" type="ORF">B9T62_04295</name>
</gene>
<dbReference type="GO" id="GO:0016853">
    <property type="term" value="F:isomerase activity"/>
    <property type="evidence" value="ECO:0007669"/>
    <property type="project" value="UniProtKB-KW"/>
</dbReference>
<dbReference type="Proteomes" id="UP000249890">
    <property type="component" value="Chromosome"/>
</dbReference>
<evidence type="ECO:0000313" key="4">
    <source>
        <dbReference type="EMBL" id="ASA20081.1"/>
    </source>
</evidence>
<name>A0A2Z2KJU7_9BACL</name>
<protein>
    <submittedName>
        <fullName evidence="4">Phenazine biosynthesis protein PhzF</fullName>
    </submittedName>
</protein>
<reference evidence="4 5" key="1">
    <citation type="submission" date="2017-06" db="EMBL/GenBank/DDBJ databases">
        <title>Complete genome sequence of Paenibacillus donghaensis KCTC 13049T isolated from East Sea sediment, South Korea.</title>
        <authorList>
            <person name="Jung B.K."/>
            <person name="Hong S.-J."/>
            <person name="Shin J.-H."/>
        </authorList>
    </citation>
    <scope>NUCLEOTIDE SEQUENCE [LARGE SCALE GENOMIC DNA]</scope>
    <source>
        <strain evidence="4 5">KCTC 13049</strain>
    </source>
</reference>
<dbReference type="NCBIfam" id="TIGR00654">
    <property type="entry name" value="PhzF_family"/>
    <property type="match status" value="1"/>
</dbReference>
<feature type="active site" evidence="3">
    <location>
        <position position="45"/>
    </location>
</feature>
<comment type="similarity">
    <text evidence="1">Belongs to the PhzF family.</text>
</comment>
<dbReference type="PIRSF" id="PIRSF016184">
    <property type="entry name" value="PhzC_PhzF"/>
    <property type="match status" value="1"/>
</dbReference>
<proteinExistence type="inferred from homology"/>
<evidence type="ECO:0000313" key="5">
    <source>
        <dbReference type="Proteomes" id="UP000249890"/>
    </source>
</evidence>
<dbReference type="OrthoDB" id="9788221at2"/>